<keyword evidence="8" id="KW-1185">Reference proteome</keyword>
<proteinExistence type="predicted"/>
<name>A0ABR1YJT3_9PEZI</name>
<evidence type="ECO:0000313" key="7">
    <source>
        <dbReference type="EMBL" id="KAK8232034.1"/>
    </source>
</evidence>
<keyword evidence="4" id="KW-0256">Endoplasmic reticulum</keyword>
<keyword evidence="5" id="KW-0496">Mitochondrion</keyword>
<comment type="subcellular location">
    <subcellularLocation>
        <location evidence="2">Endoplasmic reticulum</location>
    </subcellularLocation>
    <subcellularLocation>
        <location evidence="3">Membrane</location>
    </subcellularLocation>
    <subcellularLocation>
        <location evidence="1">Mitochondrion</location>
    </subcellularLocation>
</comment>
<keyword evidence="6" id="KW-0472">Membrane</keyword>
<dbReference type="PANTHER" id="PTHR48182">
    <property type="entry name" value="PROTEIN SERAC1"/>
    <property type="match status" value="1"/>
</dbReference>
<evidence type="ECO:0000256" key="3">
    <source>
        <dbReference type="ARBA" id="ARBA00004370"/>
    </source>
</evidence>
<evidence type="ECO:0000313" key="8">
    <source>
        <dbReference type="Proteomes" id="UP001492380"/>
    </source>
</evidence>
<organism evidence="7 8">
    <name type="scientific">Phyllosticta capitalensis</name>
    <dbReference type="NCBI Taxonomy" id="121624"/>
    <lineage>
        <taxon>Eukaryota</taxon>
        <taxon>Fungi</taxon>
        <taxon>Dikarya</taxon>
        <taxon>Ascomycota</taxon>
        <taxon>Pezizomycotina</taxon>
        <taxon>Dothideomycetes</taxon>
        <taxon>Dothideomycetes incertae sedis</taxon>
        <taxon>Botryosphaeriales</taxon>
        <taxon>Phyllostictaceae</taxon>
        <taxon>Phyllosticta</taxon>
    </lineage>
</organism>
<dbReference type="Proteomes" id="UP001492380">
    <property type="component" value="Unassembled WGS sequence"/>
</dbReference>
<evidence type="ECO:0000256" key="5">
    <source>
        <dbReference type="ARBA" id="ARBA00023128"/>
    </source>
</evidence>
<dbReference type="PANTHER" id="PTHR48182:SF2">
    <property type="entry name" value="PROTEIN SERAC1"/>
    <property type="match status" value="1"/>
</dbReference>
<dbReference type="SUPFAM" id="SSF53474">
    <property type="entry name" value="alpha/beta-Hydrolases"/>
    <property type="match status" value="1"/>
</dbReference>
<evidence type="ECO:0000256" key="6">
    <source>
        <dbReference type="ARBA" id="ARBA00023136"/>
    </source>
</evidence>
<evidence type="ECO:0000256" key="4">
    <source>
        <dbReference type="ARBA" id="ARBA00022824"/>
    </source>
</evidence>
<evidence type="ECO:0000256" key="1">
    <source>
        <dbReference type="ARBA" id="ARBA00004173"/>
    </source>
</evidence>
<dbReference type="EMBL" id="JBBWRZ010000007">
    <property type="protein sequence ID" value="KAK8232034.1"/>
    <property type="molecule type" value="Genomic_DNA"/>
</dbReference>
<evidence type="ECO:0000256" key="2">
    <source>
        <dbReference type="ARBA" id="ARBA00004240"/>
    </source>
</evidence>
<reference evidence="7 8" key="1">
    <citation type="submission" date="2024-04" db="EMBL/GenBank/DDBJ databases">
        <title>Phyllosticta paracitricarpa is synonymous to the EU quarantine fungus P. citricarpa based on phylogenomic analyses.</title>
        <authorList>
            <consortium name="Lawrence Berkeley National Laboratory"/>
            <person name="Van Ingen-Buijs V.A."/>
            <person name="Van Westerhoven A.C."/>
            <person name="Haridas S."/>
            <person name="Skiadas P."/>
            <person name="Martin F."/>
            <person name="Groenewald J.Z."/>
            <person name="Crous P.W."/>
            <person name="Seidl M.F."/>
        </authorList>
    </citation>
    <scope>NUCLEOTIDE SEQUENCE [LARGE SCALE GENOMIC DNA]</scope>
    <source>
        <strain evidence="7 8">CBS 123374</strain>
    </source>
</reference>
<accession>A0ABR1YJT3</accession>
<comment type="caution">
    <text evidence="7">The sequence shown here is derived from an EMBL/GenBank/DDBJ whole genome shotgun (WGS) entry which is preliminary data.</text>
</comment>
<protein>
    <submittedName>
        <fullName evidence="7">Uncharacterized protein</fullName>
    </submittedName>
</protein>
<gene>
    <name evidence="7" type="ORF">HDK90DRAFT_488969</name>
</gene>
<dbReference type="InterPro" id="IPR029058">
    <property type="entry name" value="AB_hydrolase_fold"/>
</dbReference>
<dbReference type="InterPro" id="IPR052374">
    <property type="entry name" value="SERAC1"/>
</dbReference>
<sequence>MTSFAMKDYFGLQVLWPKAGQTLTKVEHDIVFVHGLHSGSISDWREEEAPFWPVEFLGQDLKNTRILSFGYQTNKSTLTPENPCEEGRVFSHGQDLCSDLKDDRKLLKGDPTITFIGHGAGGIIIKSVRVSQSTRIFERRI</sequence>